<keyword evidence="1" id="KW-1185">Reference proteome</keyword>
<protein>
    <submittedName>
        <fullName evidence="2">Uncharacterized protein</fullName>
    </submittedName>
</protein>
<dbReference type="WBParaSite" id="Pan_g5538.t1">
    <property type="protein sequence ID" value="Pan_g5538.t1"/>
    <property type="gene ID" value="Pan_g5538"/>
</dbReference>
<evidence type="ECO:0000313" key="2">
    <source>
        <dbReference type="WBParaSite" id="Pan_g5538.t1"/>
    </source>
</evidence>
<sequence length="73" mass="8184">MHMIEGGGTPADVEKHALPPAAVVIRATFNEERKHLTLMDIEWTIVLYQNGWNQKQIAIGSRSIGNSPVMEER</sequence>
<dbReference type="Proteomes" id="UP000492821">
    <property type="component" value="Unassembled WGS sequence"/>
</dbReference>
<dbReference type="AlphaFoldDB" id="A0A7E4W1S6"/>
<reference evidence="2" key="2">
    <citation type="submission" date="2020-10" db="UniProtKB">
        <authorList>
            <consortium name="WormBaseParasite"/>
        </authorList>
    </citation>
    <scope>IDENTIFICATION</scope>
</reference>
<name>A0A7E4W1S6_PANRE</name>
<proteinExistence type="predicted"/>
<organism evidence="1 2">
    <name type="scientific">Panagrellus redivivus</name>
    <name type="common">Microworm</name>
    <dbReference type="NCBI Taxonomy" id="6233"/>
    <lineage>
        <taxon>Eukaryota</taxon>
        <taxon>Metazoa</taxon>
        <taxon>Ecdysozoa</taxon>
        <taxon>Nematoda</taxon>
        <taxon>Chromadorea</taxon>
        <taxon>Rhabditida</taxon>
        <taxon>Tylenchina</taxon>
        <taxon>Panagrolaimomorpha</taxon>
        <taxon>Panagrolaimoidea</taxon>
        <taxon>Panagrolaimidae</taxon>
        <taxon>Panagrellus</taxon>
    </lineage>
</organism>
<reference evidence="1" key="1">
    <citation type="journal article" date="2013" name="Genetics">
        <title>The draft genome and transcriptome of Panagrellus redivivus are shaped by the harsh demands of a free-living lifestyle.</title>
        <authorList>
            <person name="Srinivasan J."/>
            <person name="Dillman A.R."/>
            <person name="Macchietto M.G."/>
            <person name="Heikkinen L."/>
            <person name="Lakso M."/>
            <person name="Fracchia K.M."/>
            <person name="Antoshechkin I."/>
            <person name="Mortazavi A."/>
            <person name="Wong G."/>
            <person name="Sternberg P.W."/>
        </authorList>
    </citation>
    <scope>NUCLEOTIDE SEQUENCE [LARGE SCALE GENOMIC DNA]</scope>
    <source>
        <strain evidence="1">MT8872</strain>
    </source>
</reference>
<accession>A0A7E4W1S6</accession>
<evidence type="ECO:0000313" key="1">
    <source>
        <dbReference type="Proteomes" id="UP000492821"/>
    </source>
</evidence>